<accession>A0A8S5NUQ7</accession>
<sequence>MLKKGRKFRPFLFSHAARLLVAVCCRRRVLAAGLCHHAAGLYCRAAAGLCHRAVGLFGRAGADLCRRAAGLFGRAGADLCRRAEGLCCHAAADHYAAVLQVVFLVVPDDQLRKRLNTDP</sequence>
<evidence type="ECO:0000313" key="1">
    <source>
        <dbReference type="EMBL" id="DAD98509.1"/>
    </source>
</evidence>
<name>A0A8S5NUQ7_9CAUD</name>
<dbReference type="EMBL" id="BK015263">
    <property type="protein sequence ID" value="DAD98509.1"/>
    <property type="molecule type" value="Genomic_DNA"/>
</dbReference>
<proteinExistence type="predicted"/>
<organism evidence="1">
    <name type="scientific">Myoviridae sp. ctrMq22</name>
    <dbReference type="NCBI Taxonomy" id="2825181"/>
    <lineage>
        <taxon>Viruses</taxon>
        <taxon>Duplodnaviria</taxon>
        <taxon>Heunggongvirae</taxon>
        <taxon>Uroviricota</taxon>
        <taxon>Caudoviricetes</taxon>
    </lineage>
</organism>
<reference evidence="1" key="1">
    <citation type="journal article" date="2021" name="Proc. Natl. Acad. Sci. U.S.A.">
        <title>A Catalog of Tens of Thousands of Viruses from Human Metagenomes Reveals Hidden Associations with Chronic Diseases.</title>
        <authorList>
            <person name="Tisza M.J."/>
            <person name="Buck C.B."/>
        </authorList>
    </citation>
    <scope>NUCLEOTIDE SEQUENCE</scope>
    <source>
        <strain evidence="1">CtrMq22</strain>
    </source>
</reference>
<protein>
    <submittedName>
        <fullName evidence="1">Uncharacterized protein</fullName>
    </submittedName>
</protein>